<evidence type="ECO:0000256" key="9">
    <source>
        <dbReference type="ARBA" id="ARBA00038592"/>
    </source>
</evidence>
<proteinExistence type="inferred from homology"/>
<dbReference type="GO" id="GO:0051607">
    <property type="term" value="P:defense response to virus"/>
    <property type="evidence" value="ECO:0007669"/>
    <property type="project" value="UniProtKB-UniRule"/>
</dbReference>
<dbReference type="GO" id="GO:0046872">
    <property type="term" value="F:metal ion binding"/>
    <property type="evidence" value="ECO:0007669"/>
    <property type="project" value="UniProtKB-UniRule"/>
</dbReference>
<dbReference type="InterPro" id="IPR019856">
    <property type="entry name" value="CRISPR-assoc_Cas1_DVULG"/>
</dbReference>
<feature type="binding site" evidence="10">
    <location>
        <position position="249"/>
    </location>
    <ligand>
        <name>Mn(2+)</name>
        <dbReference type="ChEBI" id="CHEBI:29035"/>
    </ligand>
</feature>
<dbReference type="Gene3D" id="1.20.120.920">
    <property type="entry name" value="CRISPR-associated endonuclease Cas1, C-terminal domain"/>
    <property type="match status" value="1"/>
</dbReference>
<dbReference type="AlphaFoldDB" id="A0A0E3WGN1"/>
<evidence type="ECO:0000256" key="7">
    <source>
        <dbReference type="ARBA" id="ARBA00023125"/>
    </source>
</evidence>
<evidence type="ECO:0000256" key="2">
    <source>
        <dbReference type="ARBA" id="ARBA00022723"/>
    </source>
</evidence>
<dbReference type="EC" id="3.1.-.-" evidence="10"/>
<dbReference type="Proteomes" id="UP000033163">
    <property type="component" value="Chromosome I"/>
</dbReference>
<evidence type="ECO:0000256" key="4">
    <source>
        <dbReference type="ARBA" id="ARBA00022801"/>
    </source>
</evidence>
<gene>
    <name evidence="11" type="primary">cas1-1</name>
    <name evidence="10" type="synonym">cas1</name>
    <name evidence="11" type="ORF">PRIO_1411</name>
</gene>
<evidence type="ECO:0000256" key="1">
    <source>
        <dbReference type="ARBA" id="ARBA00022722"/>
    </source>
</evidence>
<keyword evidence="4 10" id="KW-0378">Hydrolase</keyword>
<dbReference type="RefSeq" id="WP_020431500.1">
    <property type="nucleotide sequence ID" value="NZ_AGBD01001293.1"/>
</dbReference>
<keyword evidence="5 10" id="KW-0460">Magnesium</keyword>
<dbReference type="GO" id="GO:0004520">
    <property type="term" value="F:DNA endonuclease activity"/>
    <property type="evidence" value="ECO:0007669"/>
    <property type="project" value="InterPro"/>
</dbReference>
<protein>
    <recommendedName>
        <fullName evidence="10">CRISPR-associated endonuclease Cas1</fullName>
        <ecNumber evidence="10">3.1.-.-</ecNumber>
    </recommendedName>
</protein>
<reference evidence="12" key="1">
    <citation type="submission" date="2015-03" db="EMBL/GenBank/DDBJ databases">
        <authorList>
            <person name="Wibberg D."/>
        </authorList>
    </citation>
    <scope>NUCLEOTIDE SEQUENCE [LARGE SCALE GENOMIC DNA]</scope>
</reference>
<dbReference type="GO" id="GO:0043571">
    <property type="term" value="P:maintenance of CRISPR repeat elements"/>
    <property type="evidence" value="ECO:0007669"/>
    <property type="project" value="UniProtKB-UniRule"/>
</dbReference>
<comment type="similarity">
    <text evidence="10">Belongs to the CRISPR-associated endonuclease Cas1 family.</text>
</comment>
<dbReference type="PATRIC" id="fig|1073571.4.peg.1475"/>
<dbReference type="InterPro" id="IPR050646">
    <property type="entry name" value="Cas1"/>
</dbReference>
<keyword evidence="1 10" id="KW-0540">Nuclease</keyword>
<dbReference type="GO" id="GO:0016787">
    <property type="term" value="F:hydrolase activity"/>
    <property type="evidence" value="ECO:0007669"/>
    <property type="project" value="UniProtKB-KW"/>
</dbReference>
<dbReference type="PANTHER" id="PTHR34353:SF2">
    <property type="entry name" value="CRISPR-ASSOCIATED ENDONUCLEASE CAS1 1"/>
    <property type="match status" value="1"/>
</dbReference>
<dbReference type="NCBIfam" id="TIGR03640">
    <property type="entry name" value="cas1_DVULG"/>
    <property type="match status" value="1"/>
</dbReference>
<evidence type="ECO:0000256" key="10">
    <source>
        <dbReference type="HAMAP-Rule" id="MF_01470"/>
    </source>
</evidence>
<keyword evidence="8 10" id="KW-0464">Manganese</keyword>
<dbReference type="NCBIfam" id="TIGR00287">
    <property type="entry name" value="cas1"/>
    <property type="match status" value="1"/>
</dbReference>
<comment type="function">
    <text evidence="10">CRISPR (clustered regularly interspaced short palindromic repeat), is an adaptive immune system that provides protection against mobile genetic elements (viruses, transposable elements and conjugative plasmids). CRISPR clusters contain spacers, sequences complementary to antecedent mobile elements, and target invading nucleic acids. CRISPR clusters are transcribed and processed into CRISPR RNA (crRNA). Acts as a dsDNA endonuclease. Involved in the integration of spacer DNA into the CRISPR cassette.</text>
</comment>
<dbReference type="EMBL" id="LN831776">
    <property type="protein sequence ID" value="CQR53517.1"/>
    <property type="molecule type" value="Genomic_DNA"/>
</dbReference>
<feature type="binding site" evidence="10">
    <location>
        <position position="166"/>
    </location>
    <ligand>
        <name>Mn(2+)</name>
        <dbReference type="ChEBI" id="CHEBI:29035"/>
    </ligand>
</feature>
<dbReference type="GO" id="GO:0003677">
    <property type="term" value="F:DNA binding"/>
    <property type="evidence" value="ECO:0007669"/>
    <property type="project" value="UniProtKB-KW"/>
</dbReference>
<accession>A0A0E3WGN1</accession>
<keyword evidence="6 10" id="KW-0051">Antiviral defense</keyword>
<dbReference type="InterPro" id="IPR002729">
    <property type="entry name" value="CRISPR-assoc_Cas1"/>
</dbReference>
<dbReference type="InterPro" id="IPR042211">
    <property type="entry name" value="CRISPR-assoc_Cas1_N"/>
</dbReference>
<keyword evidence="2 10" id="KW-0479">Metal-binding</keyword>
<dbReference type="HOGENOM" id="CLU_052779_1_0_9"/>
<dbReference type="KEGG" id="pri:PRIO_1411"/>
<organism evidence="11 12">
    <name type="scientific">Paenibacillus riograndensis SBR5</name>
    <dbReference type="NCBI Taxonomy" id="1073571"/>
    <lineage>
        <taxon>Bacteria</taxon>
        <taxon>Bacillati</taxon>
        <taxon>Bacillota</taxon>
        <taxon>Bacilli</taxon>
        <taxon>Bacillales</taxon>
        <taxon>Paenibacillaceae</taxon>
        <taxon>Paenibacillus</taxon>
        <taxon>Paenibacillus sonchi group</taxon>
    </lineage>
</organism>
<dbReference type="PANTHER" id="PTHR34353">
    <property type="entry name" value="CRISPR-ASSOCIATED ENDONUCLEASE CAS1 1"/>
    <property type="match status" value="1"/>
</dbReference>
<dbReference type="STRING" id="483937.AMQ84_22950"/>
<feature type="binding site" evidence="10">
    <location>
        <position position="234"/>
    </location>
    <ligand>
        <name>Mn(2+)</name>
        <dbReference type="ChEBI" id="CHEBI:29035"/>
    </ligand>
</feature>
<keyword evidence="3 10" id="KW-0255">Endonuclease</keyword>
<evidence type="ECO:0000256" key="3">
    <source>
        <dbReference type="ARBA" id="ARBA00022759"/>
    </source>
</evidence>
<comment type="subunit">
    <text evidence="9 10">Homodimer, forms a heterotetramer with a Cas2 homodimer.</text>
</comment>
<evidence type="ECO:0000313" key="11">
    <source>
        <dbReference type="EMBL" id="CQR53517.1"/>
    </source>
</evidence>
<dbReference type="InterPro" id="IPR042206">
    <property type="entry name" value="CRISPR-assoc_Cas1_C"/>
</dbReference>
<dbReference type="Gene3D" id="3.100.10.20">
    <property type="entry name" value="CRISPR-associated endonuclease Cas1, N-terminal domain"/>
    <property type="match status" value="1"/>
</dbReference>
<comment type="cofactor">
    <cofactor evidence="10">
        <name>Mg(2+)</name>
        <dbReference type="ChEBI" id="CHEBI:18420"/>
    </cofactor>
    <cofactor evidence="10">
        <name>Mn(2+)</name>
        <dbReference type="ChEBI" id="CHEBI:29035"/>
    </cofactor>
</comment>
<evidence type="ECO:0000313" key="12">
    <source>
        <dbReference type="Proteomes" id="UP000033163"/>
    </source>
</evidence>
<evidence type="ECO:0000256" key="8">
    <source>
        <dbReference type="ARBA" id="ARBA00023211"/>
    </source>
</evidence>
<dbReference type="HAMAP" id="MF_01470">
    <property type="entry name" value="Cas1"/>
    <property type="match status" value="1"/>
</dbReference>
<sequence>MKKLLNTLYITQPSVYLSLDGDNVVLLKEEEKLGRFPLHNLESIVTFGYTGASPALMGYCADSNISLLFLTMNGRYLARVTGQSRGNVVLRKKQYNLSEDEVRSAKIARNFIIGKIYNHKWMLERMTRDYPLRVNVELFKETSQQLSSLILEVRACEQLDRLRGLEGQAAATYYSQFNQMILQQKEDFYFHSRTRRPPLDNVNAMLSLAYTLLTHDTASALEAVGLDAYVGFLHRDRPGRVSLALDVMEELRGVFADKFVLTLINKKLISKADFLKKENGAVIMTDEARKKFLAAWQSKKQETITHPYLGEKISWGLVPHAQALLLARHLRNDLDEYPPFLWK</sequence>
<dbReference type="Pfam" id="PF01867">
    <property type="entry name" value="Cas_Cas1"/>
    <property type="match status" value="1"/>
</dbReference>
<dbReference type="CDD" id="cd09721">
    <property type="entry name" value="Cas1_I-C"/>
    <property type="match status" value="1"/>
</dbReference>
<name>A0A0E3WGN1_9BACL</name>
<evidence type="ECO:0000256" key="6">
    <source>
        <dbReference type="ARBA" id="ARBA00023118"/>
    </source>
</evidence>
<evidence type="ECO:0000256" key="5">
    <source>
        <dbReference type="ARBA" id="ARBA00022842"/>
    </source>
</evidence>
<keyword evidence="7 10" id="KW-0238">DNA-binding</keyword>